<dbReference type="EMBL" id="JAFMYU010000024">
    <property type="protein sequence ID" value="MBO0933889.1"/>
    <property type="molecule type" value="Genomic_DNA"/>
</dbReference>
<dbReference type="Proteomes" id="UP000664795">
    <property type="component" value="Unassembled WGS sequence"/>
</dbReference>
<proteinExistence type="predicted"/>
<protein>
    <submittedName>
        <fullName evidence="2">Uncharacterized protein</fullName>
    </submittedName>
</protein>
<dbReference type="AlphaFoldDB" id="A0A939G7Z9"/>
<organism evidence="2 3">
    <name type="scientific">Fibrella aquatilis</name>
    <dbReference type="NCBI Taxonomy" id="2817059"/>
    <lineage>
        <taxon>Bacteria</taxon>
        <taxon>Pseudomonadati</taxon>
        <taxon>Bacteroidota</taxon>
        <taxon>Cytophagia</taxon>
        <taxon>Cytophagales</taxon>
        <taxon>Spirosomataceae</taxon>
        <taxon>Fibrella</taxon>
    </lineage>
</organism>
<feature type="compositionally biased region" description="Basic residues" evidence="1">
    <location>
        <begin position="90"/>
        <end position="107"/>
    </location>
</feature>
<keyword evidence="3" id="KW-1185">Reference proteome</keyword>
<name>A0A939G7Z9_9BACT</name>
<reference evidence="2 3" key="1">
    <citation type="submission" date="2021-03" db="EMBL/GenBank/DDBJ databases">
        <title>Fibrella sp. HMF5036 genome sequencing and assembly.</title>
        <authorList>
            <person name="Kang H."/>
            <person name="Kim H."/>
            <person name="Bae S."/>
            <person name="Joh K."/>
        </authorList>
    </citation>
    <scope>NUCLEOTIDE SEQUENCE [LARGE SCALE GENOMIC DNA]</scope>
    <source>
        <strain evidence="2 3">HMF5036</strain>
    </source>
</reference>
<evidence type="ECO:0000313" key="3">
    <source>
        <dbReference type="Proteomes" id="UP000664795"/>
    </source>
</evidence>
<feature type="region of interest" description="Disordered" evidence="1">
    <location>
        <begin position="88"/>
        <end position="107"/>
    </location>
</feature>
<gene>
    <name evidence="2" type="ORF">J2I48_22965</name>
</gene>
<comment type="caution">
    <text evidence="2">The sequence shown here is derived from an EMBL/GenBank/DDBJ whole genome shotgun (WGS) entry which is preliminary data.</text>
</comment>
<dbReference type="RefSeq" id="WP_207337855.1">
    <property type="nucleotide sequence ID" value="NZ_JAFMYU010000024.1"/>
</dbReference>
<accession>A0A939G7Z9</accession>
<evidence type="ECO:0000256" key="1">
    <source>
        <dbReference type="SAM" id="MobiDB-lite"/>
    </source>
</evidence>
<sequence length="107" mass="12548">MIGHKKIKTMHLMGENESNEYTVMYWRVKFKELRPKLDREWMKQVGAFEAHFSTADGLNMLLQVQKGRACLANTQRVVQTVERLLDKKESKGKRRRSLAKRQKLATA</sequence>
<evidence type="ECO:0000313" key="2">
    <source>
        <dbReference type="EMBL" id="MBO0933889.1"/>
    </source>
</evidence>